<feature type="compositionally biased region" description="Polar residues" evidence="1">
    <location>
        <begin position="238"/>
        <end position="248"/>
    </location>
</feature>
<protein>
    <submittedName>
        <fullName evidence="2">Uncharacterized protein</fullName>
    </submittedName>
</protein>
<proteinExistence type="predicted"/>
<sequence>MDDYSVASLSESKNEWCSRLVNIFTPAIISGLKSIFDEAWHMCETEDEEDKYLITFQTFLSRVPKWNNEIVEEERKRIVEMSSCGYLEDLVTCVHVIQLKALTCIRVGQEQKKVDIDIPSVDQFVHKIYINVARKIYTNVYLFEKGIAPLQIQKHNRELEIIIKECIMNTIRETMPIEDILKAYMSETQEEEVKVSEEIIEKPAPEPVVQANNADVESSTSDKSSNDETNKNVIVNDDSISNRSSESENVTLDIDTEIPGHISFNDNDVAVDIAGSETTVSAPKTVERLEKIAHEANERRKAEEAEDDDDDAPLSIGEEVRLEIADINDLNRSVDVRPPPALNIETL</sequence>
<organism evidence="2">
    <name type="scientific">viral metagenome</name>
    <dbReference type="NCBI Taxonomy" id="1070528"/>
    <lineage>
        <taxon>unclassified sequences</taxon>
        <taxon>metagenomes</taxon>
        <taxon>organismal metagenomes</taxon>
    </lineage>
</organism>
<evidence type="ECO:0000256" key="1">
    <source>
        <dbReference type="SAM" id="MobiDB-lite"/>
    </source>
</evidence>
<feature type="compositionally biased region" description="Basic and acidic residues" evidence="1">
    <location>
        <begin position="294"/>
        <end position="303"/>
    </location>
</feature>
<dbReference type="InterPro" id="IPR043913">
    <property type="entry name" value="DUF5764"/>
</dbReference>
<evidence type="ECO:0000313" key="2">
    <source>
        <dbReference type="EMBL" id="QHU30180.1"/>
    </source>
</evidence>
<accession>A0A6C0LIB8</accession>
<feature type="compositionally biased region" description="Polar residues" evidence="1">
    <location>
        <begin position="210"/>
        <end position="223"/>
    </location>
</feature>
<name>A0A6C0LIB8_9ZZZZ</name>
<feature type="region of interest" description="Disordered" evidence="1">
    <location>
        <begin position="294"/>
        <end position="317"/>
    </location>
</feature>
<reference evidence="2" key="1">
    <citation type="journal article" date="2020" name="Nature">
        <title>Giant virus diversity and host interactions through global metagenomics.</title>
        <authorList>
            <person name="Schulz F."/>
            <person name="Roux S."/>
            <person name="Paez-Espino D."/>
            <person name="Jungbluth S."/>
            <person name="Walsh D.A."/>
            <person name="Denef V.J."/>
            <person name="McMahon K.D."/>
            <person name="Konstantinidis K.T."/>
            <person name="Eloe-Fadrosh E.A."/>
            <person name="Kyrpides N.C."/>
            <person name="Woyke T."/>
        </authorList>
    </citation>
    <scope>NUCLEOTIDE SEQUENCE</scope>
    <source>
        <strain evidence="2">GVMAG-M-3300027833-11</strain>
    </source>
</reference>
<dbReference type="Pfam" id="PF19068">
    <property type="entry name" value="DUF5764"/>
    <property type="match status" value="1"/>
</dbReference>
<feature type="region of interest" description="Disordered" evidence="1">
    <location>
        <begin position="200"/>
        <end position="248"/>
    </location>
</feature>
<dbReference type="AlphaFoldDB" id="A0A6C0LIB8"/>
<dbReference type="EMBL" id="MN740504">
    <property type="protein sequence ID" value="QHU30180.1"/>
    <property type="molecule type" value="Genomic_DNA"/>
</dbReference>